<organism evidence="1">
    <name type="scientific">Anguilla anguilla</name>
    <name type="common">European freshwater eel</name>
    <name type="synonym">Muraena anguilla</name>
    <dbReference type="NCBI Taxonomy" id="7936"/>
    <lineage>
        <taxon>Eukaryota</taxon>
        <taxon>Metazoa</taxon>
        <taxon>Chordata</taxon>
        <taxon>Craniata</taxon>
        <taxon>Vertebrata</taxon>
        <taxon>Euteleostomi</taxon>
        <taxon>Actinopterygii</taxon>
        <taxon>Neopterygii</taxon>
        <taxon>Teleostei</taxon>
        <taxon>Anguilliformes</taxon>
        <taxon>Anguillidae</taxon>
        <taxon>Anguilla</taxon>
    </lineage>
</organism>
<dbReference type="PROSITE" id="PS51257">
    <property type="entry name" value="PROKAR_LIPOPROTEIN"/>
    <property type="match status" value="1"/>
</dbReference>
<name>A0A0E9T7B4_ANGAN</name>
<evidence type="ECO:0000313" key="1">
    <source>
        <dbReference type="EMBL" id="JAH49569.1"/>
    </source>
</evidence>
<protein>
    <submittedName>
        <fullName evidence="1">Uncharacterized protein</fullName>
    </submittedName>
</protein>
<sequence length="58" mass="6972">MCPFVQRSCAWLMNLGSSCRTRHCRSDMNQDSAITWPISRLKCCQKHFLVEYRREVYE</sequence>
<reference evidence="1" key="1">
    <citation type="submission" date="2014-11" db="EMBL/GenBank/DDBJ databases">
        <authorList>
            <person name="Amaro Gonzalez C."/>
        </authorList>
    </citation>
    <scope>NUCLEOTIDE SEQUENCE</scope>
</reference>
<proteinExistence type="predicted"/>
<reference evidence="1" key="2">
    <citation type="journal article" date="2015" name="Fish Shellfish Immunol.">
        <title>Early steps in the European eel (Anguilla anguilla)-Vibrio vulnificus interaction in the gills: Role of the RtxA13 toxin.</title>
        <authorList>
            <person name="Callol A."/>
            <person name="Pajuelo D."/>
            <person name="Ebbesson L."/>
            <person name="Teles M."/>
            <person name="MacKenzie S."/>
            <person name="Amaro C."/>
        </authorList>
    </citation>
    <scope>NUCLEOTIDE SEQUENCE</scope>
</reference>
<accession>A0A0E9T7B4</accession>
<dbReference type="AlphaFoldDB" id="A0A0E9T7B4"/>
<dbReference type="EMBL" id="GBXM01059008">
    <property type="protein sequence ID" value="JAH49569.1"/>
    <property type="molecule type" value="Transcribed_RNA"/>
</dbReference>